<reference evidence="5" key="1">
    <citation type="journal article" date="2019" name="Int. J. Syst. Evol. Microbiol.">
        <title>The Global Catalogue of Microorganisms (GCM) 10K type strain sequencing project: providing services to taxonomists for standard genome sequencing and annotation.</title>
        <authorList>
            <consortium name="The Broad Institute Genomics Platform"/>
            <consortium name="The Broad Institute Genome Sequencing Center for Infectious Disease"/>
            <person name="Wu L."/>
            <person name="Ma J."/>
        </authorList>
    </citation>
    <scope>NUCLEOTIDE SEQUENCE [LARGE SCALE GENOMIC DNA]</scope>
    <source>
        <strain evidence="5">NBRC 105830</strain>
    </source>
</reference>
<dbReference type="SUPFAM" id="SSF51445">
    <property type="entry name" value="(Trans)glycosidases"/>
    <property type="match status" value="1"/>
</dbReference>
<comment type="similarity">
    <text evidence="1">Belongs to the glycosyl hydrolase 13 family.</text>
</comment>
<evidence type="ECO:0000256" key="1">
    <source>
        <dbReference type="ARBA" id="ARBA00008061"/>
    </source>
</evidence>
<dbReference type="InterPro" id="IPR006047">
    <property type="entry name" value="GH13_cat_dom"/>
</dbReference>
<dbReference type="RefSeq" id="WP_431308190.1">
    <property type="nucleotide sequence ID" value="NZ_BSUJ01000001.1"/>
</dbReference>
<gene>
    <name evidence="4" type="ORF">GCM10025862_06910</name>
</gene>
<comment type="caution">
    <text evidence="4">The sequence shown here is derived from an EMBL/GenBank/DDBJ whole genome shotgun (WGS) entry which is preliminary data.</text>
</comment>
<name>A0ABQ6HJQ1_9MICO</name>
<evidence type="ECO:0000313" key="5">
    <source>
        <dbReference type="Proteomes" id="UP001157109"/>
    </source>
</evidence>
<feature type="region of interest" description="Disordered" evidence="2">
    <location>
        <begin position="251"/>
        <end position="278"/>
    </location>
</feature>
<evidence type="ECO:0000313" key="4">
    <source>
        <dbReference type="EMBL" id="GMA18670.1"/>
    </source>
</evidence>
<keyword evidence="5" id="KW-1185">Reference proteome</keyword>
<feature type="compositionally biased region" description="Acidic residues" evidence="2">
    <location>
        <begin position="251"/>
        <end position="261"/>
    </location>
</feature>
<dbReference type="InterPro" id="IPR045857">
    <property type="entry name" value="O16G_dom_2"/>
</dbReference>
<dbReference type="Pfam" id="PF00128">
    <property type="entry name" value="Alpha-amylase"/>
    <property type="match status" value="1"/>
</dbReference>
<dbReference type="Proteomes" id="UP001157109">
    <property type="component" value="Unassembled WGS sequence"/>
</dbReference>
<evidence type="ECO:0000259" key="3">
    <source>
        <dbReference type="SMART" id="SM00642"/>
    </source>
</evidence>
<sequence>MTSPTPGSVLPALRLADHPTHRAETHAASWWRHAVIYQVYPRSWADSDGDGVGDLPGVIDRLPYLRDLGVDALWLSPFYTSPMADAGYDVADYRDIDPIFGSLADAERMILAAKEIGLRVIIDLVPNHTSDEHVWFQAALAAGPGSAERERYLFKDGLGADGDEPPTNWRSVFGGSAWTRVTEPDGTPGQWYLNLFDSKQPDLNWEHPQVRAEFHDILRFWLDRGVDGFRVDVAHGLVKDQDFPDWDAETDMIGGVDEDSGEPSGHPARPDEPNGPFWDQDGVHEIYRGWREVLNSYNPDADPDQDKILCAEAWVEPVKRLVRYVRDDEMHQAFNFAFLDADWDARSLRGVVDHTLTAVDSVGAPATWVLSNHDVVRHASRLGFPVGTERMNGIDADSPQPDAELGLRRARAATALMLALPGSAYVYYGEELGLPDHTTMPDHFRQDPAHHRTKGSDSPAIGRDGCRVPMPWTAAGATFGFGPGEQTWLPQPPVYAGLAVDQQAGVEDSTLELYRTLLHERRRLDLGVGSLTWVEGYDPGAVVAFVSSGAERADEDLLVLTNLGGEHVALPDGARVLVTSGPLTADGRVPTDTTCWAAIAPGALLRD</sequence>
<dbReference type="CDD" id="cd11332">
    <property type="entry name" value="AmyAc_OligoGlu_TS"/>
    <property type="match status" value="1"/>
</dbReference>
<organism evidence="4 5">
    <name type="scientific">Arsenicicoccus piscis</name>
    <dbReference type="NCBI Taxonomy" id="673954"/>
    <lineage>
        <taxon>Bacteria</taxon>
        <taxon>Bacillati</taxon>
        <taxon>Actinomycetota</taxon>
        <taxon>Actinomycetes</taxon>
        <taxon>Micrococcales</taxon>
        <taxon>Intrasporangiaceae</taxon>
        <taxon>Arsenicicoccus</taxon>
    </lineage>
</organism>
<dbReference type="Gene3D" id="3.20.20.80">
    <property type="entry name" value="Glycosidases"/>
    <property type="match status" value="2"/>
</dbReference>
<dbReference type="EMBL" id="BSUJ01000001">
    <property type="protein sequence ID" value="GMA18670.1"/>
    <property type="molecule type" value="Genomic_DNA"/>
</dbReference>
<protein>
    <submittedName>
        <fullName evidence="4">Alpha-glucosidase</fullName>
    </submittedName>
</protein>
<dbReference type="Gene3D" id="3.90.400.10">
    <property type="entry name" value="Oligo-1,6-glucosidase, Domain 2"/>
    <property type="match status" value="1"/>
</dbReference>
<dbReference type="PANTHER" id="PTHR10357">
    <property type="entry name" value="ALPHA-AMYLASE FAMILY MEMBER"/>
    <property type="match status" value="1"/>
</dbReference>
<accession>A0ABQ6HJQ1</accession>
<evidence type="ECO:0000256" key="2">
    <source>
        <dbReference type="SAM" id="MobiDB-lite"/>
    </source>
</evidence>
<proteinExistence type="inferred from homology"/>
<dbReference type="InterPro" id="IPR017853">
    <property type="entry name" value="GH"/>
</dbReference>
<feature type="domain" description="Glycosyl hydrolase family 13 catalytic" evidence="3">
    <location>
        <begin position="38"/>
        <end position="467"/>
    </location>
</feature>
<dbReference type="PANTHER" id="PTHR10357:SF179">
    <property type="entry name" value="NEUTRAL AND BASIC AMINO ACID TRANSPORT PROTEIN RBAT"/>
    <property type="match status" value="1"/>
</dbReference>
<dbReference type="SMART" id="SM00642">
    <property type="entry name" value="Aamy"/>
    <property type="match status" value="1"/>
</dbReference>